<protein>
    <submittedName>
        <fullName evidence="1">Uncharacterized protein</fullName>
    </submittedName>
</protein>
<proteinExistence type="predicted"/>
<sequence length="62" mass="7008">MIIVDYEAWQFCPHSSVGRVYGGAALSWSEGRGPLLSCVEQLLAHFAEFEYVACFFEIYAEI</sequence>
<keyword evidence="2" id="KW-1185">Reference proteome</keyword>
<dbReference type="STRING" id="1867956.BJF95_05925"/>
<evidence type="ECO:0000313" key="2">
    <source>
        <dbReference type="Proteomes" id="UP000186894"/>
    </source>
</evidence>
<dbReference type="AlphaFoldDB" id="A0A1Q8ZQB7"/>
<evidence type="ECO:0000313" key="1">
    <source>
        <dbReference type="EMBL" id="OLP44101.1"/>
    </source>
</evidence>
<comment type="caution">
    <text evidence="1">The sequence shown here is derived from an EMBL/GenBank/DDBJ whole genome shotgun (WGS) entry which is preliminary data.</text>
</comment>
<name>A0A1Q8ZQB7_9HYPH</name>
<accession>A0A1Q8ZQB7</accession>
<gene>
    <name evidence="1" type="ORF">BJF95_05925</name>
</gene>
<dbReference type="Proteomes" id="UP000186894">
    <property type="component" value="Unassembled WGS sequence"/>
</dbReference>
<organism evidence="1 2">
    <name type="scientific">Rhizobium oryziradicis</name>
    <dbReference type="NCBI Taxonomy" id="1867956"/>
    <lineage>
        <taxon>Bacteria</taxon>
        <taxon>Pseudomonadati</taxon>
        <taxon>Pseudomonadota</taxon>
        <taxon>Alphaproteobacteria</taxon>
        <taxon>Hyphomicrobiales</taxon>
        <taxon>Rhizobiaceae</taxon>
        <taxon>Rhizobium/Agrobacterium group</taxon>
        <taxon>Rhizobium</taxon>
    </lineage>
</organism>
<reference evidence="1 2" key="1">
    <citation type="submission" date="2016-09" db="EMBL/GenBank/DDBJ databases">
        <title>Rhizobium oryziradicis sp. nov., isolated from the root of rice.</title>
        <authorList>
            <person name="Zhao J."/>
            <person name="Zhang X."/>
        </authorList>
    </citation>
    <scope>NUCLEOTIDE SEQUENCE [LARGE SCALE GENOMIC DNA]</scope>
    <source>
        <strain evidence="1 2">N19</strain>
    </source>
</reference>
<dbReference type="EMBL" id="MKIM01000027">
    <property type="protein sequence ID" value="OLP44101.1"/>
    <property type="molecule type" value="Genomic_DNA"/>
</dbReference>